<dbReference type="EMBL" id="FQXQ01000001">
    <property type="protein sequence ID" value="SHH39093.1"/>
    <property type="molecule type" value="Genomic_DNA"/>
</dbReference>
<comment type="similarity">
    <text evidence="1">Belongs to the DprA/Smf family.</text>
</comment>
<dbReference type="AlphaFoldDB" id="A0A1M5SMF2"/>
<dbReference type="InterPro" id="IPR041614">
    <property type="entry name" value="DprA_WH"/>
</dbReference>
<dbReference type="Gene3D" id="3.40.50.450">
    <property type="match status" value="1"/>
</dbReference>
<evidence type="ECO:0000313" key="4">
    <source>
        <dbReference type="EMBL" id="SHH39093.1"/>
    </source>
</evidence>
<dbReference type="PANTHER" id="PTHR43022">
    <property type="entry name" value="PROTEIN SMF"/>
    <property type="match status" value="1"/>
</dbReference>
<evidence type="ECO:0000259" key="2">
    <source>
        <dbReference type="Pfam" id="PF02481"/>
    </source>
</evidence>
<dbReference type="OrthoDB" id="9785707at2"/>
<proteinExistence type="inferred from homology"/>
<evidence type="ECO:0000259" key="3">
    <source>
        <dbReference type="Pfam" id="PF17782"/>
    </source>
</evidence>
<dbReference type="InterPro" id="IPR036388">
    <property type="entry name" value="WH-like_DNA-bd_sf"/>
</dbReference>
<dbReference type="Pfam" id="PF17782">
    <property type="entry name" value="WHD_DprA"/>
    <property type="match status" value="1"/>
</dbReference>
<organism evidence="4 5">
    <name type="scientific">Wenyingzhuangia marina</name>
    <dbReference type="NCBI Taxonomy" id="1195760"/>
    <lineage>
        <taxon>Bacteria</taxon>
        <taxon>Pseudomonadati</taxon>
        <taxon>Bacteroidota</taxon>
        <taxon>Flavobacteriia</taxon>
        <taxon>Flavobacteriales</taxon>
        <taxon>Flavobacteriaceae</taxon>
        <taxon>Wenyingzhuangia</taxon>
    </lineage>
</organism>
<feature type="domain" description="DprA winged helix" evidence="3">
    <location>
        <begin position="310"/>
        <end position="362"/>
    </location>
</feature>
<sequence>MNFKELMYALALQETKGVGAVTAKKLITIYGSAVQLFEAHQQNRIENEVNAKLFHQLFSKASLLNAEKELNRAISNGLKCLYFKEKDYPAYLLHCADAPLILFQDGGSNFNQYNKIISIVGTRNMSSYGRRFCTDLIAAVKEYQPLIVSGFAFGVDICAHLEALKNNLPTTAVLAHGYGKVYPNEHKRFYQEVKESGGFLSEFTYDEQPLRENFLKRNRIVAGMSQATIVIESAKKGGSLVTADIANSYNKDVFALPGRTSDVYSKGCNELIKNHKAAMITSGEDLIEQLGWKKLIIKESKIVQPELFVELEGGEKEIYDLLAVNAMHADEIARTSNIPIYKVSNFIFQLEMKGLIQVLPGKLIKRV</sequence>
<keyword evidence="5" id="KW-1185">Reference proteome</keyword>
<name>A0A1M5SMF2_9FLAO</name>
<gene>
    <name evidence="4" type="ORF">SAMN05444281_0365</name>
</gene>
<dbReference type="InterPro" id="IPR057666">
    <property type="entry name" value="DrpA_SLOG"/>
</dbReference>
<evidence type="ECO:0000313" key="5">
    <source>
        <dbReference type="Proteomes" id="UP000184109"/>
    </source>
</evidence>
<dbReference type="SUPFAM" id="SSF102405">
    <property type="entry name" value="MCP/YpsA-like"/>
    <property type="match status" value="1"/>
</dbReference>
<dbReference type="Gene3D" id="1.10.10.10">
    <property type="entry name" value="Winged helix-like DNA-binding domain superfamily/Winged helix DNA-binding domain"/>
    <property type="match status" value="1"/>
</dbReference>
<dbReference type="PANTHER" id="PTHR43022:SF1">
    <property type="entry name" value="PROTEIN SMF"/>
    <property type="match status" value="1"/>
</dbReference>
<evidence type="ECO:0000256" key="1">
    <source>
        <dbReference type="ARBA" id="ARBA00006525"/>
    </source>
</evidence>
<dbReference type="Proteomes" id="UP000184109">
    <property type="component" value="Unassembled WGS sequence"/>
</dbReference>
<accession>A0A1M5SMF2</accession>
<dbReference type="GO" id="GO:0009294">
    <property type="term" value="P:DNA-mediated transformation"/>
    <property type="evidence" value="ECO:0007669"/>
    <property type="project" value="InterPro"/>
</dbReference>
<feature type="domain" description="Smf/DprA SLOG" evidence="2">
    <location>
        <begin position="80"/>
        <end position="290"/>
    </location>
</feature>
<dbReference type="STRING" id="1195760.SAMN05444281_0365"/>
<dbReference type="InterPro" id="IPR003488">
    <property type="entry name" value="DprA"/>
</dbReference>
<dbReference type="NCBIfam" id="TIGR00732">
    <property type="entry name" value="dprA"/>
    <property type="match status" value="1"/>
</dbReference>
<reference evidence="5" key="1">
    <citation type="submission" date="2016-11" db="EMBL/GenBank/DDBJ databases">
        <authorList>
            <person name="Varghese N."/>
            <person name="Submissions S."/>
        </authorList>
    </citation>
    <scope>NUCLEOTIDE SEQUENCE [LARGE SCALE GENOMIC DNA]</scope>
    <source>
        <strain evidence="5">DSM 100572</strain>
    </source>
</reference>
<dbReference type="Pfam" id="PF02481">
    <property type="entry name" value="DNA_processg_A"/>
    <property type="match status" value="1"/>
</dbReference>
<dbReference type="RefSeq" id="WP_073117969.1">
    <property type="nucleotide sequence ID" value="NZ_BMEN01000001.1"/>
</dbReference>
<protein>
    <submittedName>
        <fullName evidence="4">DNA processing protein</fullName>
    </submittedName>
</protein>